<evidence type="ECO:0000313" key="2">
    <source>
        <dbReference type="Proteomes" id="UP001196379"/>
    </source>
</evidence>
<dbReference type="RefSeq" id="WP_218192471.1">
    <property type="nucleotide sequence ID" value="NZ_JABULY010000001.1"/>
</dbReference>
<organism evidence="1 2">
    <name type="scientific">Ursidibacter maritimus</name>
    <dbReference type="NCBI Taxonomy" id="1331689"/>
    <lineage>
        <taxon>Bacteria</taxon>
        <taxon>Pseudomonadati</taxon>
        <taxon>Pseudomonadota</taxon>
        <taxon>Gammaproteobacteria</taxon>
        <taxon>Pasteurellales</taxon>
        <taxon>Pasteurellaceae</taxon>
        <taxon>Ursidibacter</taxon>
    </lineage>
</organism>
<comment type="caution">
    <text evidence="1">The sequence shown here is derived from an EMBL/GenBank/DDBJ whole genome shotgun (WGS) entry which is preliminary data.</text>
</comment>
<accession>A0ABS6S620</accession>
<evidence type="ECO:0000313" key="1">
    <source>
        <dbReference type="EMBL" id="MBV6530978.1"/>
    </source>
</evidence>
<protein>
    <submittedName>
        <fullName evidence="1">Uncharacterized protein</fullName>
    </submittedName>
</protein>
<gene>
    <name evidence="1" type="ORF">HT657_02255</name>
</gene>
<reference evidence="1 2" key="1">
    <citation type="journal article" date="2021" name="Mol. Ecol.">
        <title>Polar bear-adapted Ursidibacter maritimus are remarkably conserved after generations in captivity.</title>
        <authorList>
            <person name="Espinosa-Gongora C."/>
            <person name="Hansen M.J."/>
            <person name="Bertelsen M.F."/>
            <person name="Bojesen A.M."/>
        </authorList>
    </citation>
    <scope>NUCLEOTIDE SEQUENCE [LARGE SCALE GENOMIC DNA]</scope>
    <source>
        <strain evidence="1 2">Pb43106</strain>
    </source>
</reference>
<name>A0ABS6S620_9PAST</name>
<dbReference type="Proteomes" id="UP001196379">
    <property type="component" value="Unassembled WGS sequence"/>
</dbReference>
<dbReference type="EMBL" id="JABULY010000001">
    <property type="protein sequence ID" value="MBV6530978.1"/>
    <property type="molecule type" value="Genomic_DNA"/>
</dbReference>
<sequence>MAGKYEITEEMLKKDELKAPDFYAEKNKNKHIQHTGTDWYFEHRYGTPTKERQKDWLETKEKWLETETDKKEYEKIKSWLSQKISQEKLKQALKLTSHLNKNTSKTLSQDEIQALKIETQVLRNNS</sequence>
<proteinExistence type="predicted"/>
<keyword evidence="2" id="KW-1185">Reference proteome</keyword>